<evidence type="ECO:0000259" key="11">
    <source>
        <dbReference type="SMART" id="SM00771"/>
    </source>
</evidence>
<evidence type="ECO:0000256" key="6">
    <source>
        <dbReference type="ARBA" id="ARBA00023136"/>
    </source>
</evidence>
<protein>
    <recommendedName>
        <fullName evidence="8">Cell division protein ZipA</fullName>
    </recommendedName>
</protein>
<dbReference type="PANTHER" id="PTHR38685">
    <property type="entry name" value="CELL DIVISION PROTEIN ZIPA"/>
    <property type="match status" value="1"/>
</dbReference>
<accession>A0A944MAA1</accession>
<evidence type="ECO:0000256" key="3">
    <source>
        <dbReference type="ARBA" id="ARBA00022618"/>
    </source>
</evidence>
<evidence type="ECO:0000256" key="9">
    <source>
        <dbReference type="RuleBase" id="RU003613"/>
    </source>
</evidence>
<keyword evidence="4 9" id="KW-0812">Transmembrane</keyword>
<keyword evidence="2 9" id="KW-0997">Cell inner membrane</keyword>
<dbReference type="GO" id="GO:0032153">
    <property type="term" value="C:cell division site"/>
    <property type="evidence" value="ECO:0007669"/>
    <property type="project" value="TreeGrafter"/>
</dbReference>
<name>A0A944MAA1_9GAMM</name>
<dbReference type="Pfam" id="PF04354">
    <property type="entry name" value="ZipA_C"/>
    <property type="match status" value="1"/>
</dbReference>
<dbReference type="EMBL" id="JAHHGM010000014">
    <property type="protein sequence ID" value="MBT2990209.1"/>
    <property type="molecule type" value="Genomic_DNA"/>
</dbReference>
<proteinExistence type="inferred from homology"/>
<organism evidence="12 13">
    <name type="scientific">Candidatus Thiodiazotropha taylori</name>
    <dbReference type="NCBI Taxonomy" id="2792791"/>
    <lineage>
        <taxon>Bacteria</taxon>
        <taxon>Pseudomonadati</taxon>
        <taxon>Pseudomonadota</taxon>
        <taxon>Gammaproteobacteria</taxon>
        <taxon>Chromatiales</taxon>
        <taxon>Sedimenticolaceae</taxon>
        <taxon>Candidatus Thiodiazotropha</taxon>
    </lineage>
</organism>
<dbReference type="SUPFAM" id="SSF64383">
    <property type="entry name" value="Cell-division protein ZipA, C-terminal domain"/>
    <property type="match status" value="1"/>
</dbReference>
<dbReference type="GO" id="GO:0005886">
    <property type="term" value="C:plasma membrane"/>
    <property type="evidence" value="ECO:0007669"/>
    <property type="project" value="UniProtKB-SubCell"/>
</dbReference>
<feature type="domain" description="ZipA C-terminal FtsZ-binding" evidence="11">
    <location>
        <begin position="144"/>
        <end position="272"/>
    </location>
</feature>
<reference evidence="12 13" key="1">
    <citation type="submission" date="2021-05" db="EMBL/GenBank/DDBJ databases">
        <title>Genetic and Functional Diversity in Clade A Lucinid endosymbionts from the Bahamas.</title>
        <authorList>
            <person name="Giani N.M."/>
            <person name="Engel A.S."/>
            <person name="Campbell B.J."/>
        </authorList>
    </citation>
    <scope>NUCLEOTIDE SEQUENCE [LARGE SCALE GENOMIC DNA]</scope>
    <source>
        <strain evidence="12">LUC16012Gg_MoonRockCtena</strain>
    </source>
</reference>
<gene>
    <name evidence="12" type="primary">zipA</name>
    <name evidence="12" type="ORF">KME65_14740</name>
</gene>
<keyword evidence="5 10" id="KW-1133">Transmembrane helix</keyword>
<keyword evidence="7 8" id="KW-0131">Cell cycle</keyword>
<comment type="caution">
    <text evidence="12">The sequence shown here is derived from an EMBL/GenBank/DDBJ whole genome shotgun (WGS) entry which is preliminary data.</text>
</comment>
<dbReference type="InterPro" id="IPR007449">
    <property type="entry name" value="ZipA_FtsZ-bd_C"/>
</dbReference>
<evidence type="ECO:0000256" key="5">
    <source>
        <dbReference type="ARBA" id="ARBA00022989"/>
    </source>
</evidence>
<evidence type="ECO:0000313" key="12">
    <source>
        <dbReference type="EMBL" id="MBT2990209.1"/>
    </source>
</evidence>
<evidence type="ECO:0000256" key="2">
    <source>
        <dbReference type="ARBA" id="ARBA00022519"/>
    </source>
</evidence>
<evidence type="ECO:0000313" key="13">
    <source>
        <dbReference type="Proteomes" id="UP000770889"/>
    </source>
</evidence>
<comment type="function">
    <text evidence="8">Essential cell division protein that stabilizes the FtsZ protofilaments by cross-linking them and that serves as a cytoplasmic membrane anchor for the Z ring. Also required for the recruitment to the septal ring of downstream cell division proteins.</text>
</comment>
<evidence type="ECO:0000256" key="4">
    <source>
        <dbReference type="ARBA" id="ARBA00022692"/>
    </source>
</evidence>
<dbReference type="InterPro" id="IPR011919">
    <property type="entry name" value="Cell_div_ZipA"/>
</dbReference>
<keyword evidence="1 9" id="KW-1003">Cell membrane</keyword>
<dbReference type="GO" id="GO:0000917">
    <property type="term" value="P:division septum assembly"/>
    <property type="evidence" value="ECO:0007669"/>
    <property type="project" value="TreeGrafter"/>
</dbReference>
<dbReference type="NCBIfam" id="TIGR02205">
    <property type="entry name" value="septum_zipA"/>
    <property type="match status" value="1"/>
</dbReference>
<dbReference type="Gene3D" id="3.30.1400.10">
    <property type="entry name" value="ZipA, C-terminal FtsZ-binding domain"/>
    <property type="match status" value="1"/>
</dbReference>
<keyword evidence="3 8" id="KW-0132">Cell division</keyword>
<dbReference type="PANTHER" id="PTHR38685:SF1">
    <property type="entry name" value="CELL DIVISION PROTEIN ZIPA"/>
    <property type="match status" value="1"/>
</dbReference>
<comment type="similarity">
    <text evidence="8">Belongs to the ZipA family.</text>
</comment>
<keyword evidence="6 9" id="KW-0472">Membrane</keyword>
<evidence type="ECO:0000256" key="1">
    <source>
        <dbReference type="ARBA" id="ARBA00022475"/>
    </source>
</evidence>
<evidence type="ECO:0000256" key="7">
    <source>
        <dbReference type="ARBA" id="ARBA00023306"/>
    </source>
</evidence>
<feature type="transmembrane region" description="Helical" evidence="10">
    <location>
        <begin position="6"/>
        <end position="24"/>
    </location>
</feature>
<dbReference type="SMART" id="SM00771">
    <property type="entry name" value="ZipA_C"/>
    <property type="match status" value="1"/>
</dbReference>
<sequence length="286" mass="31715">MDATTLRIVLFVLGCIFLVGIYLYETNRQKNKVAQARRRKAEMMRSSQAPVPLPAEAVVEEMDQPQASAPIASPEGDDTWINWEDEDDTELLDRGMEEIGSVEAEDDEAPELDLTAESEAAPMEPEQQDLFGFSAQEESPVDVPVLIIQINLRARSAPFRGPEIQKAMYDTGLVMNELSIYQRLTSDGSDKPTFNLASMVEPGVFPKQDVEAFSTPGLTLFTQLPGPGDSLGIFADMLFTAERLAAILDGELQDDTHSALTKQTIEHMRGEIMEHRRQVQLARSKG</sequence>
<evidence type="ECO:0000256" key="10">
    <source>
        <dbReference type="SAM" id="Phobius"/>
    </source>
</evidence>
<comment type="subcellular location">
    <subcellularLocation>
        <location evidence="9">Cell inner membrane</location>
        <topology evidence="9">Single-pass type I membrane protein</topology>
    </subcellularLocation>
</comment>
<dbReference type="Proteomes" id="UP000770889">
    <property type="component" value="Unassembled WGS sequence"/>
</dbReference>
<evidence type="ECO:0000256" key="8">
    <source>
        <dbReference type="RuleBase" id="RU003612"/>
    </source>
</evidence>
<dbReference type="AlphaFoldDB" id="A0A944MAA1"/>
<dbReference type="InterPro" id="IPR036765">
    <property type="entry name" value="ZipA_FtsZ-bd_C_sf"/>
</dbReference>